<dbReference type="EMBL" id="KZ819421">
    <property type="protein sequence ID" value="PWN40324.1"/>
    <property type="molecule type" value="Genomic_DNA"/>
</dbReference>
<feature type="chain" id="PRO_5016307598" evidence="2">
    <location>
        <begin position="20"/>
        <end position="247"/>
    </location>
</feature>
<feature type="region of interest" description="Disordered" evidence="1">
    <location>
        <begin position="29"/>
        <end position="199"/>
    </location>
</feature>
<gene>
    <name evidence="3" type="ORF">IE81DRAFT_232564</name>
</gene>
<evidence type="ECO:0000256" key="2">
    <source>
        <dbReference type="SAM" id="SignalP"/>
    </source>
</evidence>
<keyword evidence="2" id="KW-0732">Signal</keyword>
<evidence type="ECO:0000313" key="3">
    <source>
        <dbReference type="EMBL" id="PWN40324.1"/>
    </source>
</evidence>
<reference evidence="3 4" key="1">
    <citation type="journal article" date="2018" name="Mol. Biol. Evol.">
        <title>Broad Genomic Sampling Reveals a Smut Pathogenic Ancestry of the Fungal Clade Ustilaginomycotina.</title>
        <authorList>
            <person name="Kijpornyongpan T."/>
            <person name="Mondo S.J."/>
            <person name="Barry K."/>
            <person name="Sandor L."/>
            <person name="Lee J."/>
            <person name="Lipzen A."/>
            <person name="Pangilinan J."/>
            <person name="LaButti K."/>
            <person name="Hainaut M."/>
            <person name="Henrissat B."/>
            <person name="Grigoriev I.V."/>
            <person name="Spatafora J.W."/>
            <person name="Aime M.C."/>
        </authorList>
    </citation>
    <scope>NUCLEOTIDE SEQUENCE [LARGE SCALE GENOMIC DNA]</scope>
    <source>
        <strain evidence="3 4">MCA 4658</strain>
    </source>
</reference>
<feature type="compositionally biased region" description="Polar residues" evidence="1">
    <location>
        <begin position="165"/>
        <end position="175"/>
    </location>
</feature>
<dbReference type="GeneID" id="37033003"/>
<feature type="signal peptide" evidence="2">
    <location>
        <begin position="1"/>
        <end position="19"/>
    </location>
</feature>
<dbReference type="InParanoid" id="A0A316VSX2"/>
<feature type="compositionally biased region" description="Polar residues" evidence="1">
    <location>
        <begin position="29"/>
        <end position="41"/>
    </location>
</feature>
<proteinExistence type="predicted"/>
<evidence type="ECO:0000256" key="1">
    <source>
        <dbReference type="SAM" id="MobiDB-lite"/>
    </source>
</evidence>
<accession>A0A316VSX2</accession>
<keyword evidence="4" id="KW-1185">Reference proteome</keyword>
<feature type="compositionally biased region" description="Basic and acidic residues" evidence="1">
    <location>
        <begin position="136"/>
        <end position="146"/>
    </location>
</feature>
<feature type="compositionally biased region" description="Basic and acidic residues" evidence="1">
    <location>
        <begin position="56"/>
        <end position="67"/>
    </location>
</feature>
<dbReference type="RefSeq" id="XP_025367484.1">
    <property type="nucleotide sequence ID" value="XM_025511133.1"/>
</dbReference>
<evidence type="ECO:0000313" key="4">
    <source>
        <dbReference type="Proteomes" id="UP000245783"/>
    </source>
</evidence>
<organism evidence="3 4">
    <name type="scientific">Ceraceosorus guamensis</name>
    <dbReference type="NCBI Taxonomy" id="1522189"/>
    <lineage>
        <taxon>Eukaryota</taxon>
        <taxon>Fungi</taxon>
        <taxon>Dikarya</taxon>
        <taxon>Basidiomycota</taxon>
        <taxon>Ustilaginomycotina</taxon>
        <taxon>Exobasidiomycetes</taxon>
        <taxon>Ceraceosorales</taxon>
        <taxon>Ceraceosoraceae</taxon>
        <taxon>Ceraceosorus</taxon>
    </lineage>
</organism>
<dbReference type="OrthoDB" id="10436944at2759"/>
<protein>
    <submittedName>
        <fullName evidence="3">Uncharacterized protein</fullName>
    </submittedName>
</protein>
<sequence length="247" mass="26716">MQVNSVTFALAVLAGLAAAFPVTLPDNHNSPEISAQKNSLQARDPRPQGFPAAKYDPTHSSREKETFKAMTPGPEKYNQEPFKMPEGLKHNGSGHPSETNHDKGHGSGYVPANFDNEPGKKNGGHTPKSFGPGRESLGELPHKKQSETFNWGIGPERLEPEPGRTKTTASRSPYNPNGAWNGLPNGHTGGRGDKPVVRGAKTPMFDQSFIPMGRTGGGAYHLDRRSEPGVDVSNKTMRRRMAHAAHV</sequence>
<dbReference type="AlphaFoldDB" id="A0A316VSX2"/>
<dbReference type="Proteomes" id="UP000245783">
    <property type="component" value="Unassembled WGS sequence"/>
</dbReference>
<name>A0A316VSX2_9BASI</name>